<evidence type="ECO:0000259" key="1">
    <source>
        <dbReference type="Pfam" id="PF01569"/>
    </source>
</evidence>
<dbReference type="OrthoDB" id="8907274at2759"/>
<organism evidence="2 3">
    <name type="scientific">Litomosoides sigmodontis</name>
    <name type="common">Filarial nematode worm</name>
    <dbReference type="NCBI Taxonomy" id="42156"/>
    <lineage>
        <taxon>Eukaryota</taxon>
        <taxon>Metazoa</taxon>
        <taxon>Ecdysozoa</taxon>
        <taxon>Nematoda</taxon>
        <taxon>Chromadorea</taxon>
        <taxon>Rhabditida</taxon>
        <taxon>Spirurina</taxon>
        <taxon>Spiruromorpha</taxon>
        <taxon>Filarioidea</taxon>
        <taxon>Onchocercidae</taxon>
        <taxon>Litomosoides</taxon>
    </lineage>
</organism>
<dbReference type="SUPFAM" id="SSF48317">
    <property type="entry name" value="Acid phosphatase/Vanadium-dependent haloperoxidase"/>
    <property type="match status" value="1"/>
</dbReference>
<protein>
    <recommendedName>
        <fullName evidence="1">Phosphatidic acid phosphatase type 2/haloperoxidase domain-containing protein</fullName>
    </recommendedName>
</protein>
<evidence type="ECO:0000313" key="2">
    <source>
        <dbReference type="EMBL" id="VDK86341.1"/>
    </source>
</evidence>
<evidence type="ECO:0000313" key="3">
    <source>
        <dbReference type="Proteomes" id="UP000277928"/>
    </source>
</evidence>
<reference evidence="2 3" key="1">
    <citation type="submission" date="2018-08" db="EMBL/GenBank/DDBJ databases">
        <authorList>
            <person name="Laetsch R D."/>
            <person name="Stevens L."/>
            <person name="Kumar S."/>
            <person name="Blaxter L. M."/>
        </authorList>
    </citation>
    <scope>NUCLEOTIDE SEQUENCE [LARGE SCALE GENOMIC DNA]</scope>
</reference>
<dbReference type="Proteomes" id="UP000277928">
    <property type="component" value="Unassembled WGS sequence"/>
</dbReference>
<keyword evidence="3" id="KW-1185">Reference proteome</keyword>
<dbReference type="Gene3D" id="1.20.144.10">
    <property type="entry name" value="Phosphatidic acid phosphatase type 2/haloperoxidase"/>
    <property type="match status" value="1"/>
</dbReference>
<proteinExistence type="predicted"/>
<dbReference type="AlphaFoldDB" id="A0A3P6V835"/>
<name>A0A3P6V835_LITSI</name>
<accession>A0A3P6V835</accession>
<dbReference type="InterPro" id="IPR036938">
    <property type="entry name" value="PAP2/HPO_sf"/>
</dbReference>
<gene>
    <name evidence="2" type="ORF">NLS_LOCUS7565</name>
</gene>
<dbReference type="EMBL" id="UYRX01000802">
    <property type="protein sequence ID" value="VDK86341.1"/>
    <property type="molecule type" value="Genomic_DNA"/>
</dbReference>
<dbReference type="Pfam" id="PF01569">
    <property type="entry name" value="PAP2"/>
    <property type="match status" value="1"/>
</dbReference>
<dbReference type="STRING" id="42156.A0A3P6V835"/>
<sequence>MQSRIPRRGLTITAKPLVQLFALGLAFYTGYTRITDGMHHLHDVVAKYIARLKIEADKMQRGEMELPKIEFPLTPSDENVPVY</sequence>
<feature type="domain" description="Phosphatidic acid phosphatase type 2/haloperoxidase" evidence="1">
    <location>
        <begin position="9"/>
        <end position="46"/>
    </location>
</feature>
<dbReference type="InterPro" id="IPR000326">
    <property type="entry name" value="PAP2/HPO"/>
</dbReference>